<organism evidence="1">
    <name type="scientific">marine sediment metagenome</name>
    <dbReference type="NCBI Taxonomy" id="412755"/>
    <lineage>
        <taxon>unclassified sequences</taxon>
        <taxon>metagenomes</taxon>
        <taxon>ecological metagenomes</taxon>
    </lineage>
</organism>
<dbReference type="EMBL" id="BARU01028418">
    <property type="protein sequence ID" value="GAH70372.1"/>
    <property type="molecule type" value="Genomic_DNA"/>
</dbReference>
<evidence type="ECO:0000313" key="1">
    <source>
        <dbReference type="EMBL" id="GAH70372.1"/>
    </source>
</evidence>
<feature type="non-terminal residue" evidence="1">
    <location>
        <position position="34"/>
    </location>
</feature>
<protein>
    <submittedName>
        <fullName evidence="1">Uncharacterized protein</fullName>
    </submittedName>
</protein>
<dbReference type="AlphaFoldDB" id="X1HLL1"/>
<name>X1HLL1_9ZZZZ</name>
<comment type="caution">
    <text evidence="1">The sequence shown here is derived from an EMBL/GenBank/DDBJ whole genome shotgun (WGS) entry which is preliminary data.</text>
</comment>
<proteinExistence type="predicted"/>
<reference evidence="1" key="1">
    <citation type="journal article" date="2014" name="Front. Microbiol.">
        <title>High frequency of phylogenetically diverse reductive dehalogenase-homologous genes in deep subseafloor sedimentary metagenomes.</title>
        <authorList>
            <person name="Kawai M."/>
            <person name="Futagami T."/>
            <person name="Toyoda A."/>
            <person name="Takaki Y."/>
            <person name="Nishi S."/>
            <person name="Hori S."/>
            <person name="Arai W."/>
            <person name="Tsubouchi T."/>
            <person name="Morono Y."/>
            <person name="Uchiyama I."/>
            <person name="Ito T."/>
            <person name="Fujiyama A."/>
            <person name="Inagaki F."/>
            <person name="Takami H."/>
        </authorList>
    </citation>
    <scope>NUCLEOTIDE SEQUENCE</scope>
    <source>
        <strain evidence="1">Expedition CK06-06</strain>
    </source>
</reference>
<accession>X1HLL1</accession>
<gene>
    <name evidence="1" type="ORF">S03H2_45356</name>
</gene>
<sequence length="34" mass="4121">MVEIIRHLQWVRRHTKWIIVRLEDNPGPATKQQA</sequence>